<dbReference type="AlphaFoldDB" id="A0A3E2TFB9"/>
<dbReference type="InterPro" id="IPR041854">
    <property type="entry name" value="BFD-like_2Fe2S-bd_dom_sf"/>
</dbReference>
<dbReference type="PRINTS" id="PR00420">
    <property type="entry name" value="RNGMNOXGNASE"/>
</dbReference>
<feature type="domain" description="BFD-like [2Fe-2S]-binding" evidence="2">
    <location>
        <begin position="401"/>
        <end position="454"/>
    </location>
</feature>
<keyword evidence="4" id="KW-1185">Reference proteome</keyword>
<dbReference type="InterPro" id="IPR006076">
    <property type="entry name" value="FAD-dep_OxRdtase"/>
</dbReference>
<evidence type="ECO:0000259" key="1">
    <source>
        <dbReference type="Pfam" id="PF01266"/>
    </source>
</evidence>
<dbReference type="Pfam" id="PF01266">
    <property type="entry name" value="DAO"/>
    <property type="match status" value="1"/>
</dbReference>
<dbReference type="InterPro" id="IPR052745">
    <property type="entry name" value="G3P_Oxidase/Oxidoreductase"/>
</dbReference>
<feature type="domain" description="FAD dependent oxidoreductase" evidence="1">
    <location>
        <begin position="3"/>
        <end position="351"/>
    </location>
</feature>
<dbReference type="Gene3D" id="3.30.9.10">
    <property type="entry name" value="D-Amino Acid Oxidase, subunit A, domain 2"/>
    <property type="match status" value="1"/>
</dbReference>
<sequence>MYDVLIIGAGVSGASIARRLSRYKLDIAIVEKDVDVSMGASKANSAIVHGGYAEPHEELRGRICYPGRTQFEGLNKELNFGFVANGSLVLAFEEEDKDALQKLYDMGIENGLPDMEIIDQEKLREIEPNVSDNAIAALWCKGAGVCSPYEYVIALVENAVANGAELFLNSRVCDIQKDDDHFVVKTENDKELEAKYVINASGLEGAIVSKMIAETDFDIHPRSGEYLIFQKGTGKKINNVLFQVPTEKSKGILATRTFHQNLLLGPDAIDEEEIDLSTHEDRLMYIYEEAQKSVKDDVINLREFIRSFTGLRPASSTHDFIIEESNVPGFINVVGIQSPGITSSPEIAKIVESILKDSGLNLEEDPNYDPHRDPIIEYKELEDMNKIKDKVNLPLGDPERIVCRCEQVTEKTIRDAMNRGIPVETLDAVKRRTRAGMGFCQGQFCKPRVLEVMEDEMGKKPYDEKFDSERSGLSRLNKKRINELIKEMQDTNRKEIEKKEEK</sequence>
<evidence type="ECO:0000259" key="2">
    <source>
        <dbReference type="Pfam" id="PF04324"/>
    </source>
</evidence>
<dbReference type="RefSeq" id="WP_117522295.1">
    <property type="nucleotide sequence ID" value="NZ_AP031484.1"/>
</dbReference>
<dbReference type="InterPro" id="IPR007419">
    <property type="entry name" value="BFD-like_2Fe2S-bd_dom"/>
</dbReference>
<evidence type="ECO:0000313" key="3">
    <source>
        <dbReference type="EMBL" id="RGB74401.1"/>
    </source>
</evidence>
<dbReference type="SUPFAM" id="SSF51905">
    <property type="entry name" value="FAD/NAD(P)-binding domain"/>
    <property type="match status" value="1"/>
</dbReference>
<comment type="caution">
    <text evidence="3">The sequence shown here is derived from an EMBL/GenBank/DDBJ whole genome shotgun (WGS) entry which is preliminary data.</text>
</comment>
<organism evidence="3 4">
    <name type="scientific">Anaerococcus nagyae</name>
    <dbReference type="NCBI Taxonomy" id="1755241"/>
    <lineage>
        <taxon>Bacteria</taxon>
        <taxon>Bacillati</taxon>
        <taxon>Bacillota</taxon>
        <taxon>Tissierellia</taxon>
        <taxon>Tissierellales</taxon>
        <taxon>Peptoniphilaceae</taxon>
        <taxon>Anaerococcus</taxon>
    </lineage>
</organism>
<dbReference type="OrthoDB" id="9801699at2"/>
<evidence type="ECO:0000313" key="4">
    <source>
        <dbReference type="Proteomes" id="UP000261011"/>
    </source>
</evidence>
<gene>
    <name evidence="3" type="ORF">DXA39_08530</name>
</gene>
<dbReference type="PANTHER" id="PTHR42720">
    <property type="entry name" value="GLYCEROL-3-PHOSPHATE DEHYDROGENASE"/>
    <property type="match status" value="1"/>
</dbReference>
<dbReference type="CDD" id="cd19946">
    <property type="entry name" value="GlpA-like_Fer2_BFD-like"/>
    <property type="match status" value="1"/>
</dbReference>
<dbReference type="PANTHER" id="PTHR42720:SF1">
    <property type="entry name" value="GLYCEROL 3-PHOSPHATE OXIDASE"/>
    <property type="match status" value="1"/>
</dbReference>
<dbReference type="Pfam" id="PF04324">
    <property type="entry name" value="Fer2_BFD"/>
    <property type="match status" value="1"/>
</dbReference>
<reference evidence="3 4" key="1">
    <citation type="submission" date="2018-08" db="EMBL/GenBank/DDBJ databases">
        <title>A genome reference for cultivated species of the human gut microbiota.</title>
        <authorList>
            <person name="Zou Y."/>
            <person name="Xue W."/>
            <person name="Luo G."/>
        </authorList>
    </citation>
    <scope>NUCLEOTIDE SEQUENCE [LARGE SCALE GENOMIC DNA]</scope>
    <source>
        <strain evidence="3 4">OF01-3</strain>
    </source>
</reference>
<dbReference type="InterPro" id="IPR036188">
    <property type="entry name" value="FAD/NAD-bd_sf"/>
</dbReference>
<dbReference type="EMBL" id="QVEU01000011">
    <property type="protein sequence ID" value="RGB74401.1"/>
    <property type="molecule type" value="Genomic_DNA"/>
</dbReference>
<dbReference type="Gene3D" id="3.50.50.60">
    <property type="entry name" value="FAD/NAD(P)-binding domain"/>
    <property type="match status" value="1"/>
</dbReference>
<protein>
    <submittedName>
        <fullName evidence="3">FAD/NAD(P)-binding oxidoreductase</fullName>
    </submittedName>
</protein>
<dbReference type="Gene3D" id="1.10.10.1100">
    <property type="entry name" value="BFD-like [2Fe-2S]-binding domain"/>
    <property type="match status" value="1"/>
</dbReference>
<dbReference type="Proteomes" id="UP000261011">
    <property type="component" value="Unassembled WGS sequence"/>
</dbReference>
<name>A0A3E2TFB9_9FIRM</name>
<proteinExistence type="predicted"/>
<accession>A0A3E2TFB9</accession>